<feature type="region of interest" description="Disordered" evidence="1">
    <location>
        <begin position="248"/>
        <end position="283"/>
    </location>
</feature>
<dbReference type="GO" id="GO:0003735">
    <property type="term" value="F:structural constituent of ribosome"/>
    <property type="evidence" value="ECO:0007669"/>
    <property type="project" value="InterPro"/>
</dbReference>
<protein>
    <submittedName>
        <fullName evidence="2">Mitochondrial ribosomal protein S34</fullName>
    </submittedName>
</protein>
<name>A0A8C9TJX8_SCLFO</name>
<organism evidence="2 3">
    <name type="scientific">Scleropages formosus</name>
    <name type="common">Asian bonytongue</name>
    <name type="synonym">Osteoglossum formosum</name>
    <dbReference type="NCBI Taxonomy" id="113540"/>
    <lineage>
        <taxon>Eukaryota</taxon>
        <taxon>Metazoa</taxon>
        <taxon>Chordata</taxon>
        <taxon>Craniata</taxon>
        <taxon>Vertebrata</taxon>
        <taxon>Euteleostomi</taxon>
        <taxon>Actinopterygii</taxon>
        <taxon>Neopterygii</taxon>
        <taxon>Teleostei</taxon>
        <taxon>Osteoglossocephala</taxon>
        <taxon>Osteoglossomorpha</taxon>
        <taxon>Osteoglossiformes</taxon>
        <taxon>Osteoglossidae</taxon>
        <taxon>Scleropages</taxon>
    </lineage>
</organism>
<reference evidence="2" key="3">
    <citation type="submission" date="2025-09" db="UniProtKB">
        <authorList>
            <consortium name="Ensembl"/>
        </authorList>
    </citation>
    <scope>IDENTIFICATION</scope>
</reference>
<reference evidence="2 3" key="1">
    <citation type="submission" date="2019-04" db="EMBL/GenBank/DDBJ databases">
        <authorList>
            <consortium name="Wellcome Sanger Institute Data Sharing"/>
        </authorList>
    </citation>
    <scope>NUCLEOTIDE SEQUENCE [LARGE SCALE GENOMIC DNA]</scope>
</reference>
<reference evidence="2" key="2">
    <citation type="submission" date="2025-08" db="UniProtKB">
        <authorList>
            <consortium name="Ensembl"/>
        </authorList>
    </citation>
    <scope>IDENTIFICATION</scope>
</reference>
<keyword evidence="3" id="KW-1185">Reference proteome</keyword>
<proteinExistence type="predicted"/>
<dbReference type="PANTHER" id="PTHR28589">
    <property type="entry name" value="28S RIBOSOMAL PROTEIN S34, MITOCHONDRIAL"/>
    <property type="match status" value="1"/>
</dbReference>
<dbReference type="Pfam" id="PF16053">
    <property type="entry name" value="MRP-S34"/>
    <property type="match status" value="1"/>
</dbReference>
<dbReference type="AlphaFoldDB" id="A0A8C9TJX8"/>
<evidence type="ECO:0000256" key="1">
    <source>
        <dbReference type="SAM" id="MobiDB-lite"/>
    </source>
</evidence>
<dbReference type="PANTHER" id="PTHR28589:SF1">
    <property type="entry name" value="SMALL RIBOSOMAL SUBUNIT PROTEIN MS34"/>
    <property type="match status" value="1"/>
</dbReference>
<feature type="compositionally biased region" description="Basic and acidic residues" evidence="1">
    <location>
        <begin position="266"/>
        <end position="283"/>
    </location>
</feature>
<dbReference type="Ensembl" id="ENSSFOT00015064069.1">
    <property type="protein sequence ID" value="ENSSFOP00015054763.1"/>
    <property type="gene ID" value="ENSSFOG00015027593.1"/>
</dbReference>
<evidence type="ECO:0000313" key="3">
    <source>
        <dbReference type="Proteomes" id="UP000694397"/>
    </source>
</evidence>
<dbReference type="InterPro" id="IPR032053">
    <property type="entry name" value="Ribosomal_mS34"/>
</dbReference>
<dbReference type="GeneTree" id="ENSGT00390000008964"/>
<evidence type="ECO:0000313" key="2">
    <source>
        <dbReference type="Ensembl" id="ENSSFOP00015054763.1"/>
    </source>
</evidence>
<dbReference type="Proteomes" id="UP000694397">
    <property type="component" value="Chromosome 8"/>
</dbReference>
<sequence length="283" mass="33274">MIQFIRFVSFRQFTRRSGLYEPFRPQHKEPGKQREFPHGLHCGNTPPHIAGSRVPVEVEAKKEHRTMVRKKVVRPIAELARKVREYRALKERPRDSQKYALDLETMTRPYSGKKLPVLAWEDVRRESRLFSLLCGLRLFGVGRLFTRKSWLQEHEEPCYWRITKVKVDYSAENMDHGKAWGILTFRGKEDCEVKEVDKVMYHDWRLVPKHEEEELKGFVAVPEPAARFVTYPPLLRAMILAEARREGRVPRQEPLLDLQRGGPLGKDFHPEQEKEREQRGAAA</sequence>
<accession>A0A8C9TJX8</accession>
<dbReference type="OrthoDB" id="16434at2759"/>
<gene>
    <name evidence="2" type="primary">MRPS34</name>
    <name evidence="2" type="synonym">mrps34</name>
</gene>
<dbReference type="GO" id="GO:0005739">
    <property type="term" value="C:mitochondrion"/>
    <property type="evidence" value="ECO:0007669"/>
    <property type="project" value="InterPro"/>
</dbReference>